<feature type="compositionally biased region" description="Basic and acidic residues" evidence="1">
    <location>
        <begin position="1"/>
        <end position="18"/>
    </location>
</feature>
<dbReference type="OrthoDB" id="442921at2759"/>
<evidence type="ECO:0000256" key="1">
    <source>
        <dbReference type="SAM" id="MobiDB-lite"/>
    </source>
</evidence>
<dbReference type="STRING" id="764103.G7DXQ0"/>
<dbReference type="AlphaFoldDB" id="G7DXQ0"/>
<keyword evidence="4" id="KW-1185">Reference proteome</keyword>
<dbReference type="Pfam" id="PF11976">
    <property type="entry name" value="Rad60-SLD"/>
    <property type="match status" value="1"/>
</dbReference>
<dbReference type="InterPro" id="IPR000626">
    <property type="entry name" value="Ubiquitin-like_dom"/>
</dbReference>
<dbReference type="SMART" id="SM00213">
    <property type="entry name" value="UBQ"/>
    <property type="match status" value="1"/>
</dbReference>
<dbReference type="InterPro" id="IPR029071">
    <property type="entry name" value="Ubiquitin-like_domsf"/>
</dbReference>
<dbReference type="OMA" id="DQSHAAR"/>
<dbReference type="RefSeq" id="XP_014569787.1">
    <property type="nucleotide sequence ID" value="XM_014714301.1"/>
</dbReference>
<reference evidence="3 4" key="1">
    <citation type="journal article" date="2011" name="J. Gen. Appl. Microbiol.">
        <title>Draft genome sequencing of the enigmatic basidiomycete Mixia osmundae.</title>
        <authorList>
            <person name="Nishida H."/>
            <person name="Nagatsuka Y."/>
            <person name="Sugiyama J."/>
        </authorList>
    </citation>
    <scope>NUCLEOTIDE SEQUENCE [LARGE SCALE GENOMIC DNA]</scope>
    <source>
        <strain evidence="4">CBS 9802 / IAM 14324 / JCM 22182 / KY 12970</strain>
    </source>
</reference>
<protein>
    <recommendedName>
        <fullName evidence="2">Ubiquitin-like domain-containing protein</fullName>
    </recommendedName>
</protein>
<dbReference type="PROSITE" id="PS50053">
    <property type="entry name" value="UBIQUITIN_2"/>
    <property type="match status" value="1"/>
</dbReference>
<name>G7DXQ0_MIXOS</name>
<dbReference type="Gene3D" id="3.10.20.90">
    <property type="entry name" value="Phosphatidylinositol 3-kinase Catalytic Subunit, Chain A, domain 1"/>
    <property type="match status" value="1"/>
</dbReference>
<dbReference type="FunFam" id="3.10.20.90:FF:000202">
    <property type="entry name" value="Small ubiquitin-related modifier I"/>
    <property type="match status" value="1"/>
</dbReference>
<proteinExistence type="predicted"/>
<accession>G7DXQ0</accession>
<dbReference type="EMBL" id="BABT02000061">
    <property type="protein sequence ID" value="GAA95360.1"/>
    <property type="molecule type" value="Genomic_DNA"/>
</dbReference>
<reference evidence="3 4" key="2">
    <citation type="journal article" date="2012" name="Open Biol.">
        <title>Characteristics of nucleosomes and linker DNA regions on the genome of the basidiomycete Mixia osmundae revealed by mono- and dinucleosome mapping.</title>
        <authorList>
            <person name="Nishida H."/>
            <person name="Kondo S."/>
            <person name="Matsumoto T."/>
            <person name="Suzuki Y."/>
            <person name="Yoshikawa H."/>
            <person name="Taylor T.D."/>
            <person name="Sugiyama J."/>
        </authorList>
    </citation>
    <scope>NUCLEOTIDE SEQUENCE [LARGE SCALE GENOMIC DNA]</scope>
    <source>
        <strain evidence="4">CBS 9802 / IAM 14324 / JCM 22182 / KY 12970</strain>
    </source>
</reference>
<dbReference type="InterPro" id="IPR022617">
    <property type="entry name" value="Rad60/SUMO-like_dom"/>
</dbReference>
<comment type="caution">
    <text evidence="3">The sequence shown here is derived from an EMBL/GenBank/DDBJ whole genome shotgun (WGS) entry which is preliminary data.</text>
</comment>
<dbReference type="SUPFAM" id="SSF54236">
    <property type="entry name" value="Ubiquitin-like"/>
    <property type="match status" value="1"/>
</dbReference>
<dbReference type="FunCoup" id="G7DXQ0">
    <property type="interactions" value="675"/>
</dbReference>
<sequence length="141" mass="15850">MSDTEPQPKPEGGSEHINIKVTDSGGQETHFKIKMATKLTKLMTAYADRQGAAANSVRFLYDGRRLTGNETPQELDMEDGDTIECHIEQVAGWLVDRLCERLWSHYIAFRSAFCSSIRRHQTLLSFSSMQSVYVAFVASSD</sequence>
<evidence type="ECO:0000313" key="4">
    <source>
        <dbReference type="Proteomes" id="UP000009131"/>
    </source>
</evidence>
<evidence type="ECO:0000313" key="3">
    <source>
        <dbReference type="EMBL" id="GAA95360.1"/>
    </source>
</evidence>
<feature type="domain" description="Ubiquitin-like" evidence="2">
    <location>
        <begin position="15"/>
        <end position="92"/>
    </location>
</feature>
<dbReference type="HOGENOM" id="CLU_148322_2_1_1"/>
<feature type="region of interest" description="Disordered" evidence="1">
    <location>
        <begin position="1"/>
        <end position="20"/>
    </location>
</feature>
<evidence type="ECO:0000259" key="2">
    <source>
        <dbReference type="PROSITE" id="PS50053"/>
    </source>
</evidence>
<dbReference type="eggNOG" id="KOG1769">
    <property type="taxonomic scope" value="Eukaryota"/>
</dbReference>
<dbReference type="PANTHER" id="PTHR10562">
    <property type="entry name" value="SMALL UBIQUITIN-RELATED MODIFIER"/>
    <property type="match status" value="1"/>
</dbReference>
<organism evidence="3 4">
    <name type="scientific">Mixia osmundae (strain CBS 9802 / IAM 14324 / JCM 22182 / KY 12970)</name>
    <dbReference type="NCBI Taxonomy" id="764103"/>
    <lineage>
        <taxon>Eukaryota</taxon>
        <taxon>Fungi</taxon>
        <taxon>Dikarya</taxon>
        <taxon>Basidiomycota</taxon>
        <taxon>Pucciniomycotina</taxon>
        <taxon>Mixiomycetes</taxon>
        <taxon>Mixiales</taxon>
        <taxon>Mixiaceae</taxon>
        <taxon>Mixia</taxon>
    </lineage>
</organism>
<dbReference type="Proteomes" id="UP000009131">
    <property type="component" value="Unassembled WGS sequence"/>
</dbReference>
<gene>
    <name evidence="3" type="primary">Mo02017</name>
    <name evidence="3" type="ORF">E5Q_02017</name>
</gene>
<dbReference type="InParanoid" id="G7DXQ0"/>
<dbReference type="CDD" id="cd16116">
    <property type="entry name" value="Ubl_Smt3_like"/>
    <property type="match status" value="1"/>
</dbReference>